<dbReference type="InterPro" id="IPR006115">
    <property type="entry name" value="6PGDH_NADP-bd"/>
</dbReference>
<keyword evidence="2" id="KW-0560">Oxidoreductase</keyword>
<evidence type="ECO:0000256" key="3">
    <source>
        <dbReference type="ARBA" id="ARBA00023027"/>
    </source>
</evidence>
<evidence type="ECO:0000313" key="7">
    <source>
        <dbReference type="EMBL" id="KDM91772.1"/>
    </source>
</evidence>
<dbReference type="GO" id="GO:0051287">
    <property type="term" value="F:NAD binding"/>
    <property type="evidence" value="ECO:0007669"/>
    <property type="project" value="InterPro"/>
</dbReference>
<accession>A0A066RVQ8</accession>
<sequence>MKGKNIAFIGLGVMGYPMAGHLSRTGHQVTVYNRTGSQAEKWTQTYTGKSAQTPEEAARNSDIVFVCVGNDDDVRSVIYGETGVLASLKPGSILVDHTTTSAQLAIELARACDEKDVHFIDAPVSGGQAGAENGALTVMCGGEPAVYDNIAEVIRAYAKHSVLLGGHGQGQRCKMVNQICIAGVLQGLSEALLLAEKSDLDIAQVTSALTQGAAGSWQMANRAVTMAADSFDFGFAIDWMRKDLLICLDEADRKGLTLPMTQDVNQRYQQLIQQGLGRMDTSVLIQSYKTASAPVHEEA</sequence>
<dbReference type="STRING" id="1654360.EA58_09685"/>
<proteinExistence type="inferred from homology"/>
<dbReference type="OrthoDB" id="9786703at2"/>
<evidence type="ECO:0000256" key="2">
    <source>
        <dbReference type="ARBA" id="ARBA00023002"/>
    </source>
</evidence>
<dbReference type="AlphaFoldDB" id="A0A066RVQ8"/>
<keyword evidence="8" id="KW-1185">Reference proteome</keyword>
<dbReference type="PANTHER" id="PTHR43060">
    <property type="entry name" value="3-HYDROXYISOBUTYRATE DEHYDROGENASE-LIKE 1, MITOCHONDRIAL-RELATED"/>
    <property type="match status" value="1"/>
</dbReference>
<evidence type="ECO:0000313" key="8">
    <source>
        <dbReference type="Proteomes" id="UP000027192"/>
    </source>
</evidence>
<dbReference type="Proteomes" id="UP000027192">
    <property type="component" value="Unassembled WGS sequence"/>
</dbReference>
<evidence type="ECO:0000259" key="6">
    <source>
        <dbReference type="Pfam" id="PF14833"/>
    </source>
</evidence>
<dbReference type="PROSITE" id="PS00895">
    <property type="entry name" value="3_HYDROXYISOBUT_DH"/>
    <property type="match status" value="1"/>
</dbReference>
<evidence type="ECO:0000259" key="5">
    <source>
        <dbReference type="Pfam" id="PF03446"/>
    </source>
</evidence>
<evidence type="ECO:0000256" key="4">
    <source>
        <dbReference type="PIRSR" id="PIRSR000103-1"/>
    </source>
</evidence>
<dbReference type="InterPro" id="IPR008927">
    <property type="entry name" value="6-PGluconate_DH-like_C_sf"/>
</dbReference>
<dbReference type="SUPFAM" id="SSF51735">
    <property type="entry name" value="NAD(P)-binding Rossmann-fold domains"/>
    <property type="match status" value="1"/>
</dbReference>
<feature type="domain" description="3-hydroxyisobutyrate dehydrogenase-like NAD-binding" evidence="6">
    <location>
        <begin position="168"/>
        <end position="287"/>
    </location>
</feature>
<dbReference type="GO" id="GO:0016491">
    <property type="term" value="F:oxidoreductase activity"/>
    <property type="evidence" value="ECO:0007669"/>
    <property type="project" value="UniProtKB-KW"/>
</dbReference>
<organism evidence="7 8">
    <name type="scientific">Photobacterium galatheae</name>
    <dbReference type="NCBI Taxonomy" id="1654360"/>
    <lineage>
        <taxon>Bacteria</taxon>
        <taxon>Pseudomonadati</taxon>
        <taxon>Pseudomonadota</taxon>
        <taxon>Gammaproteobacteria</taxon>
        <taxon>Vibrionales</taxon>
        <taxon>Vibrionaceae</taxon>
        <taxon>Photobacterium</taxon>
    </lineage>
</organism>
<dbReference type="InterPro" id="IPR002204">
    <property type="entry name" value="3-OH-isobutyrate_DH-rel_CS"/>
</dbReference>
<comment type="similarity">
    <text evidence="1">Belongs to the HIBADH-related family.</text>
</comment>
<name>A0A066RVQ8_9GAMM</name>
<dbReference type="EMBL" id="JMIB01000018">
    <property type="protein sequence ID" value="KDM91772.1"/>
    <property type="molecule type" value="Genomic_DNA"/>
</dbReference>
<dbReference type="SUPFAM" id="SSF48179">
    <property type="entry name" value="6-phosphogluconate dehydrogenase C-terminal domain-like"/>
    <property type="match status" value="1"/>
</dbReference>
<dbReference type="InterPro" id="IPR015815">
    <property type="entry name" value="HIBADH-related"/>
</dbReference>
<reference evidence="7 8" key="1">
    <citation type="submission" date="2014-04" db="EMBL/GenBank/DDBJ databases">
        <title>Draft genome sequence of Photobacterium halotolerans S2753: a solonamide, ngercheumicin and holomycin producer.</title>
        <authorList>
            <person name="Machado H.R."/>
            <person name="Gram L."/>
        </authorList>
    </citation>
    <scope>NUCLEOTIDE SEQUENCE [LARGE SCALE GENOMIC DNA]</scope>
    <source>
        <strain evidence="7 8">S2753</strain>
    </source>
</reference>
<dbReference type="Gene3D" id="1.10.1040.10">
    <property type="entry name" value="N-(1-d-carboxylethyl)-l-norvaline Dehydrogenase, domain 2"/>
    <property type="match status" value="1"/>
</dbReference>
<keyword evidence="3" id="KW-0520">NAD</keyword>
<protein>
    <submittedName>
        <fullName evidence="7">2-hydroxy-3-oxopropionate reductase</fullName>
    </submittedName>
</protein>
<dbReference type="InterPro" id="IPR036291">
    <property type="entry name" value="NAD(P)-bd_dom_sf"/>
</dbReference>
<dbReference type="Pfam" id="PF14833">
    <property type="entry name" value="NAD_binding_11"/>
    <property type="match status" value="1"/>
</dbReference>
<dbReference type="Gene3D" id="3.40.50.720">
    <property type="entry name" value="NAD(P)-binding Rossmann-like Domain"/>
    <property type="match status" value="1"/>
</dbReference>
<dbReference type="GO" id="GO:0016054">
    <property type="term" value="P:organic acid catabolic process"/>
    <property type="evidence" value="ECO:0007669"/>
    <property type="project" value="UniProtKB-ARBA"/>
</dbReference>
<dbReference type="Pfam" id="PF03446">
    <property type="entry name" value="NAD_binding_2"/>
    <property type="match status" value="1"/>
</dbReference>
<evidence type="ECO:0000256" key="1">
    <source>
        <dbReference type="ARBA" id="ARBA00009080"/>
    </source>
</evidence>
<dbReference type="InterPro" id="IPR013328">
    <property type="entry name" value="6PGD_dom2"/>
</dbReference>
<comment type="caution">
    <text evidence="7">The sequence shown here is derived from an EMBL/GenBank/DDBJ whole genome shotgun (WGS) entry which is preliminary data.</text>
</comment>
<feature type="active site" evidence="4">
    <location>
        <position position="174"/>
    </location>
</feature>
<dbReference type="PIRSF" id="PIRSF000103">
    <property type="entry name" value="HIBADH"/>
    <property type="match status" value="1"/>
</dbReference>
<dbReference type="InterPro" id="IPR029154">
    <property type="entry name" value="HIBADH-like_NADP-bd"/>
</dbReference>
<dbReference type="GO" id="GO:0050661">
    <property type="term" value="F:NADP binding"/>
    <property type="evidence" value="ECO:0007669"/>
    <property type="project" value="InterPro"/>
</dbReference>
<dbReference type="PANTHER" id="PTHR43060:SF15">
    <property type="entry name" value="3-HYDROXYISOBUTYRATE DEHYDROGENASE-LIKE 1, MITOCHONDRIAL-RELATED"/>
    <property type="match status" value="1"/>
</dbReference>
<gene>
    <name evidence="7" type="ORF">EA58_09685</name>
</gene>
<feature type="domain" description="6-phosphogluconate dehydrogenase NADP-binding" evidence="5">
    <location>
        <begin position="5"/>
        <end position="163"/>
    </location>
</feature>